<dbReference type="Proteomes" id="UP001597214">
    <property type="component" value="Unassembled WGS sequence"/>
</dbReference>
<evidence type="ECO:0000313" key="7">
    <source>
        <dbReference type="Proteomes" id="UP001597214"/>
    </source>
</evidence>
<dbReference type="PANTHER" id="PTHR43420">
    <property type="entry name" value="ACETYLTRANSFERASE"/>
    <property type="match status" value="1"/>
</dbReference>
<dbReference type="CDD" id="cd04301">
    <property type="entry name" value="NAT_SF"/>
    <property type="match status" value="1"/>
</dbReference>
<comment type="caution">
    <text evidence="6">The sequence shown here is derived from an EMBL/GenBank/DDBJ whole genome shotgun (WGS) entry which is preliminary data.</text>
</comment>
<dbReference type="Gene3D" id="3.40.630.30">
    <property type="match status" value="1"/>
</dbReference>
<dbReference type="InterPro" id="IPR006464">
    <property type="entry name" value="AcTrfase_RimI/Ard1"/>
</dbReference>
<keyword evidence="2" id="KW-0963">Cytoplasm</keyword>
<name>A0ABW4LSZ1_9BACI</name>
<keyword evidence="7" id="KW-1185">Reference proteome</keyword>
<evidence type="ECO:0000256" key="3">
    <source>
        <dbReference type="ARBA" id="ARBA00022679"/>
    </source>
</evidence>
<dbReference type="SUPFAM" id="SSF55729">
    <property type="entry name" value="Acyl-CoA N-acyltransferases (Nat)"/>
    <property type="match status" value="1"/>
</dbReference>
<dbReference type="GO" id="GO:0008999">
    <property type="term" value="F:protein-N-terminal-alanine acetyltransferase activity"/>
    <property type="evidence" value="ECO:0007669"/>
    <property type="project" value="UniProtKB-EC"/>
</dbReference>
<evidence type="ECO:0000256" key="4">
    <source>
        <dbReference type="ARBA" id="ARBA00023315"/>
    </source>
</evidence>
<dbReference type="GO" id="GO:0005840">
    <property type="term" value="C:ribosome"/>
    <property type="evidence" value="ECO:0007669"/>
    <property type="project" value="UniProtKB-KW"/>
</dbReference>
<accession>A0ABW4LSZ1</accession>
<sequence>MNNSISFRLMTVADIDQVLMIEHASFTVPWSHEAFYNEMVNNPYASYIILQEGNTIIGYCGLWVVMEDAHITNIAVLPSYRGRKLGEALLNQAIELAKALGSERLSLEVRVSNHVAQSLYRKLGFQNGGIRKNYYTDNGEDALVMWVNIHETSDHIRN</sequence>
<gene>
    <name evidence="6" type="primary">rimI</name>
    <name evidence="6" type="ORF">ACFSCX_16930</name>
</gene>
<organism evidence="6 7">
    <name type="scientific">Bacillus salitolerans</name>
    <dbReference type="NCBI Taxonomy" id="1437434"/>
    <lineage>
        <taxon>Bacteria</taxon>
        <taxon>Bacillati</taxon>
        <taxon>Bacillota</taxon>
        <taxon>Bacilli</taxon>
        <taxon>Bacillales</taxon>
        <taxon>Bacillaceae</taxon>
        <taxon>Bacillus</taxon>
    </lineage>
</organism>
<evidence type="ECO:0000313" key="6">
    <source>
        <dbReference type="EMBL" id="MFD1738212.1"/>
    </source>
</evidence>
<keyword evidence="4 6" id="KW-0012">Acyltransferase</keyword>
<keyword evidence="6" id="KW-0689">Ribosomal protein</keyword>
<evidence type="ECO:0000256" key="2">
    <source>
        <dbReference type="ARBA" id="ARBA00022490"/>
    </source>
</evidence>
<keyword evidence="3 6" id="KW-0808">Transferase</keyword>
<dbReference type="RefSeq" id="WP_377929426.1">
    <property type="nucleotide sequence ID" value="NZ_JBHUEM010000040.1"/>
</dbReference>
<protein>
    <submittedName>
        <fullName evidence="6">Ribosomal protein S18-alanine N-acetyltransferase</fullName>
        <ecNumber evidence="6">2.3.1.266</ecNumber>
    </submittedName>
</protein>
<comment type="similarity">
    <text evidence="1">Belongs to the acetyltransferase family. RimI subfamily.</text>
</comment>
<dbReference type="NCBIfam" id="TIGR01575">
    <property type="entry name" value="rimI"/>
    <property type="match status" value="1"/>
</dbReference>
<proteinExistence type="inferred from homology"/>
<dbReference type="EC" id="2.3.1.266" evidence="6"/>
<dbReference type="PANTHER" id="PTHR43420:SF44">
    <property type="entry name" value="ACETYLTRANSFERASE YPEA"/>
    <property type="match status" value="1"/>
</dbReference>
<keyword evidence="6" id="KW-0687">Ribonucleoprotein</keyword>
<dbReference type="InterPro" id="IPR000182">
    <property type="entry name" value="GNAT_dom"/>
</dbReference>
<evidence type="ECO:0000259" key="5">
    <source>
        <dbReference type="PROSITE" id="PS51186"/>
    </source>
</evidence>
<dbReference type="InterPro" id="IPR050680">
    <property type="entry name" value="YpeA/RimI_acetyltransf"/>
</dbReference>
<feature type="domain" description="N-acetyltransferase" evidence="5">
    <location>
        <begin position="5"/>
        <end position="150"/>
    </location>
</feature>
<dbReference type="EMBL" id="JBHUEM010000040">
    <property type="protein sequence ID" value="MFD1738212.1"/>
    <property type="molecule type" value="Genomic_DNA"/>
</dbReference>
<dbReference type="Pfam" id="PF00583">
    <property type="entry name" value="Acetyltransf_1"/>
    <property type="match status" value="1"/>
</dbReference>
<dbReference type="InterPro" id="IPR016181">
    <property type="entry name" value="Acyl_CoA_acyltransferase"/>
</dbReference>
<evidence type="ECO:0000256" key="1">
    <source>
        <dbReference type="ARBA" id="ARBA00005395"/>
    </source>
</evidence>
<dbReference type="PROSITE" id="PS51186">
    <property type="entry name" value="GNAT"/>
    <property type="match status" value="1"/>
</dbReference>
<reference evidence="7" key="1">
    <citation type="journal article" date="2019" name="Int. J. Syst. Evol. Microbiol.">
        <title>The Global Catalogue of Microorganisms (GCM) 10K type strain sequencing project: providing services to taxonomists for standard genome sequencing and annotation.</title>
        <authorList>
            <consortium name="The Broad Institute Genomics Platform"/>
            <consortium name="The Broad Institute Genome Sequencing Center for Infectious Disease"/>
            <person name="Wu L."/>
            <person name="Ma J."/>
        </authorList>
    </citation>
    <scope>NUCLEOTIDE SEQUENCE [LARGE SCALE GENOMIC DNA]</scope>
    <source>
        <strain evidence="7">CCUG 49339</strain>
    </source>
</reference>